<organism evidence="2 3">
    <name type="scientific">Pseudovibrio axinellae</name>
    <dbReference type="NCBI Taxonomy" id="989403"/>
    <lineage>
        <taxon>Bacteria</taxon>
        <taxon>Pseudomonadati</taxon>
        <taxon>Pseudomonadota</taxon>
        <taxon>Alphaproteobacteria</taxon>
        <taxon>Hyphomicrobiales</taxon>
        <taxon>Stappiaceae</taxon>
        <taxon>Pseudovibrio</taxon>
    </lineage>
</organism>
<dbReference type="Proteomes" id="UP000076577">
    <property type="component" value="Unassembled WGS sequence"/>
</dbReference>
<feature type="domain" description="N-acetyltransferase" evidence="1">
    <location>
        <begin position="17"/>
        <end position="174"/>
    </location>
</feature>
<keyword evidence="3" id="KW-1185">Reference proteome</keyword>
<dbReference type="InterPro" id="IPR016181">
    <property type="entry name" value="Acyl_CoA_acyltransferase"/>
</dbReference>
<dbReference type="EC" id="2.3.1.-" evidence="2"/>
<gene>
    <name evidence="2" type="primary">ydaF_2</name>
    <name evidence="2" type="ORF">PsAD2_02090</name>
</gene>
<accession>A0A165YY35</accession>
<evidence type="ECO:0000259" key="1">
    <source>
        <dbReference type="PROSITE" id="PS51186"/>
    </source>
</evidence>
<dbReference type="Pfam" id="PF13302">
    <property type="entry name" value="Acetyltransf_3"/>
    <property type="match status" value="1"/>
</dbReference>
<evidence type="ECO:0000313" key="2">
    <source>
        <dbReference type="EMBL" id="KZL19338.1"/>
    </source>
</evidence>
<sequence>MIEPEIMPFPVLQGKRLVLRKLAPADLPAICEHLNNFEVTKNLSTQPHPFTAADGAAYVNAVTAEDPAQNITWAIEHEGAFCGNLRAKNLGGVPRLGYWLGQAHWGKGLMSEAVLNALHFLFEERKIALLQTGVFDGNPASLRILEKLGFVATGKSNHPCRARGDIFLEETELEMSSSHFTEIHATSG</sequence>
<evidence type="ECO:0000313" key="3">
    <source>
        <dbReference type="Proteomes" id="UP000076577"/>
    </source>
</evidence>
<keyword evidence="2" id="KW-0012">Acyltransferase</keyword>
<comment type="caution">
    <text evidence="2">The sequence shown here is derived from an EMBL/GenBank/DDBJ whole genome shotgun (WGS) entry which is preliminary data.</text>
</comment>
<dbReference type="InterPro" id="IPR000182">
    <property type="entry name" value="GNAT_dom"/>
</dbReference>
<dbReference type="PANTHER" id="PTHR43328:SF1">
    <property type="entry name" value="N-ACETYLTRANSFERASE DOMAIN-CONTAINING PROTEIN"/>
    <property type="match status" value="1"/>
</dbReference>
<dbReference type="EMBL" id="LMCB01000015">
    <property type="protein sequence ID" value="KZL19338.1"/>
    <property type="molecule type" value="Genomic_DNA"/>
</dbReference>
<dbReference type="PANTHER" id="PTHR43328">
    <property type="entry name" value="ACETYLTRANSFERASE-RELATED"/>
    <property type="match status" value="1"/>
</dbReference>
<dbReference type="SUPFAM" id="SSF55729">
    <property type="entry name" value="Acyl-CoA N-acyltransferases (Nat)"/>
    <property type="match status" value="1"/>
</dbReference>
<dbReference type="OrthoDB" id="9804153at2"/>
<dbReference type="AlphaFoldDB" id="A0A165YY35"/>
<dbReference type="STRING" id="989403.SAMN05421798_102617"/>
<dbReference type="PATRIC" id="fig|989403.3.peg.2233"/>
<proteinExistence type="predicted"/>
<keyword evidence="2" id="KW-0808">Transferase</keyword>
<reference evidence="2 3" key="1">
    <citation type="journal article" date="2016" name="Front. Microbiol.">
        <title>Comparative Genomic Analysis Reveals a Diverse Repertoire of Genes Involved in Prokaryote-Eukaryote Interactions within the Pseudovibrio Genus.</title>
        <authorList>
            <person name="Romano S."/>
            <person name="Fernandez-Guerra A."/>
            <person name="Reen F.J."/>
            <person name="Glockner F.O."/>
            <person name="Crowley S.P."/>
            <person name="O'Sullivan O."/>
            <person name="Cotter P.D."/>
            <person name="Adams C."/>
            <person name="Dobson A.D."/>
            <person name="O'Gara F."/>
        </authorList>
    </citation>
    <scope>NUCLEOTIDE SEQUENCE [LARGE SCALE GENOMIC DNA]</scope>
    <source>
        <strain evidence="2 3">Ad2</strain>
    </source>
</reference>
<dbReference type="RefSeq" id="WP_068005557.1">
    <property type="nucleotide sequence ID" value="NZ_FOFM01000002.1"/>
</dbReference>
<dbReference type="PROSITE" id="PS51186">
    <property type="entry name" value="GNAT"/>
    <property type="match status" value="1"/>
</dbReference>
<dbReference type="GO" id="GO:0016747">
    <property type="term" value="F:acyltransferase activity, transferring groups other than amino-acyl groups"/>
    <property type="evidence" value="ECO:0007669"/>
    <property type="project" value="InterPro"/>
</dbReference>
<name>A0A165YY35_9HYPH</name>
<dbReference type="Gene3D" id="3.40.630.30">
    <property type="match status" value="1"/>
</dbReference>
<protein>
    <submittedName>
        <fullName evidence="2">Putative ribosomal N-acetyltransferase YdaF</fullName>
        <ecNumber evidence="2">2.3.1.-</ecNumber>
    </submittedName>
</protein>